<keyword evidence="1" id="KW-0732">Signal</keyword>
<reference evidence="2" key="2">
    <citation type="journal article" date="2015" name="Fish Shellfish Immunol.">
        <title>Early steps in the European eel (Anguilla anguilla)-Vibrio vulnificus interaction in the gills: Role of the RtxA13 toxin.</title>
        <authorList>
            <person name="Callol A."/>
            <person name="Pajuelo D."/>
            <person name="Ebbesson L."/>
            <person name="Teles M."/>
            <person name="MacKenzie S."/>
            <person name="Amaro C."/>
        </authorList>
    </citation>
    <scope>NUCLEOTIDE SEQUENCE</scope>
</reference>
<dbReference type="EMBL" id="GBXM01046805">
    <property type="protein sequence ID" value="JAH61772.1"/>
    <property type="molecule type" value="Transcribed_RNA"/>
</dbReference>
<sequence length="50" mass="5789">MWCCCCVNNLVSPLCVAVHFLLFWCQQGLYAKVNRAHCYSHHGQCVKRSM</sequence>
<reference evidence="2" key="1">
    <citation type="submission" date="2014-11" db="EMBL/GenBank/DDBJ databases">
        <authorList>
            <person name="Amaro Gonzalez C."/>
        </authorList>
    </citation>
    <scope>NUCLEOTIDE SEQUENCE</scope>
</reference>
<proteinExistence type="predicted"/>
<evidence type="ECO:0000256" key="1">
    <source>
        <dbReference type="SAM" id="SignalP"/>
    </source>
</evidence>
<dbReference type="AlphaFoldDB" id="A0A0E9U7T0"/>
<organism evidence="2">
    <name type="scientific">Anguilla anguilla</name>
    <name type="common">European freshwater eel</name>
    <name type="synonym">Muraena anguilla</name>
    <dbReference type="NCBI Taxonomy" id="7936"/>
    <lineage>
        <taxon>Eukaryota</taxon>
        <taxon>Metazoa</taxon>
        <taxon>Chordata</taxon>
        <taxon>Craniata</taxon>
        <taxon>Vertebrata</taxon>
        <taxon>Euteleostomi</taxon>
        <taxon>Actinopterygii</taxon>
        <taxon>Neopterygii</taxon>
        <taxon>Teleostei</taxon>
        <taxon>Anguilliformes</taxon>
        <taxon>Anguillidae</taxon>
        <taxon>Anguilla</taxon>
    </lineage>
</organism>
<name>A0A0E9U7T0_ANGAN</name>
<protein>
    <submittedName>
        <fullName evidence="2">Uncharacterized protein</fullName>
    </submittedName>
</protein>
<evidence type="ECO:0000313" key="2">
    <source>
        <dbReference type="EMBL" id="JAH61772.1"/>
    </source>
</evidence>
<feature type="signal peptide" evidence="1">
    <location>
        <begin position="1"/>
        <end position="17"/>
    </location>
</feature>
<accession>A0A0E9U7T0</accession>
<feature type="chain" id="PRO_5002433760" evidence="1">
    <location>
        <begin position="18"/>
        <end position="50"/>
    </location>
</feature>